<dbReference type="SMART" id="SM00065">
    <property type="entry name" value="GAF"/>
    <property type="match status" value="1"/>
</dbReference>
<dbReference type="Pfam" id="PF13426">
    <property type="entry name" value="PAS_9"/>
    <property type="match status" value="2"/>
</dbReference>
<dbReference type="Gene3D" id="3.30.450.20">
    <property type="entry name" value="PAS domain"/>
    <property type="match status" value="2"/>
</dbReference>
<dbReference type="NCBIfam" id="TIGR00254">
    <property type="entry name" value="GGDEF"/>
    <property type="match status" value="1"/>
</dbReference>
<evidence type="ECO:0000259" key="4">
    <source>
        <dbReference type="PROSITE" id="PS50883"/>
    </source>
</evidence>
<dbReference type="AlphaFoldDB" id="Q89G03"/>
<dbReference type="NCBIfam" id="TIGR00229">
    <property type="entry name" value="sensory_box"/>
    <property type="match status" value="2"/>
</dbReference>
<feature type="domain" description="PAS" evidence="2">
    <location>
        <begin position="42"/>
        <end position="94"/>
    </location>
</feature>
<dbReference type="SMART" id="SM00052">
    <property type="entry name" value="EAL"/>
    <property type="match status" value="1"/>
</dbReference>
<dbReference type="EnsemblBacteria" id="BAC51810">
    <property type="protein sequence ID" value="BAC51810"/>
    <property type="gene ID" value="BAC51810"/>
</dbReference>
<dbReference type="InterPro" id="IPR012226">
    <property type="entry name" value="Diguanyl_cyclase/Pdiesterase"/>
</dbReference>
<feature type="domain" description="GGDEF" evidence="5">
    <location>
        <begin position="472"/>
        <end position="604"/>
    </location>
</feature>
<name>Q89G03_BRADU</name>
<dbReference type="InParanoid" id="Q89G03"/>
<dbReference type="SUPFAM" id="SSF141868">
    <property type="entry name" value="EAL domain-like"/>
    <property type="match status" value="1"/>
</dbReference>
<evidence type="ECO:0000259" key="3">
    <source>
        <dbReference type="PROSITE" id="PS50113"/>
    </source>
</evidence>
<keyword evidence="7" id="KW-1185">Reference proteome</keyword>
<dbReference type="EMBL" id="BA000040">
    <property type="protein sequence ID" value="BAC51810.1"/>
    <property type="molecule type" value="Genomic_DNA"/>
</dbReference>
<dbReference type="InterPro" id="IPR043128">
    <property type="entry name" value="Rev_trsase/Diguanyl_cyclase"/>
</dbReference>
<feature type="domain" description="EAL" evidence="4">
    <location>
        <begin position="613"/>
        <end position="867"/>
    </location>
</feature>
<dbReference type="SUPFAM" id="SSF55073">
    <property type="entry name" value="Nucleotide cyclase"/>
    <property type="match status" value="1"/>
</dbReference>
<feature type="domain" description="PAC" evidence="3">
    <location>
        <begin position="225"/>
        <end position="279"/>
    </location>
</feature>
<evidence type="ECO:0000259" key="2">
    <source>
        <dbReference type="PROSITE" id="PS50112"/>
    </source>
</evidence>
<dbReference type="SMART" id="SM00267">
    <property type="entry name" value="GGDEF"/>
    <property type="match status" value="1"/>
</dbReference>
<evidence type="ECO:0000313" key="6">
    <source>
        <dbReference type="EMBL" id="BAC51810.1"/>
    </source>
</evidence>
<evidence type="ECO:0000313" key="7">
    <source>
        <dbReference type="Proteomes" id="UP000002526"/>
    </source>
</evidence>
<dbReference type="InterPro" id="IPR001633">
    <property type="entry name" value="EAL_dom"/>
</dbReference>
<dbReference type="PROSITE" id="PS50113">
    <property type="entry name" value="PAC"/>
    <property type="match status" value="1"/>
</dbReference>
<dbReference type="PROSITE" id="PS50112">
    <property type="entry name" value="PAS"/>
    <property type="match status" value="2"/>
</dbReference>
<dbReference type="Pfam" id="PF13185">
    <property type="entry name" value="GAF_2"/>
    <property type="match status" value="1"/>
</dbReference>
<dbReference type="InterPro" id="IPR035919">
    <property type="entry name" value="EAL_sf"/>
</dbReference>
<dbReference type="STRING" id="224911.AAV28_30300"/>
<dbReference type="InterPro" id="IPR001610">
    <property type="entry name" value="PAC"/>
</dbReference>
<dbReference type="SMART" id="SM00091">
    <property type="entry name" value="PAS"/>
    <property type="match status" value="2"/>
</dbReference>
<dbReference type="Gene3D" id="3.30.450.40">
    <property type="match status" value="1"/>
</dbReference>
<dbReference type="Proteomes" id="UP000002526">
    <property type="component" value="Chromosome"/>
</dbReference>
<feature type="compositionally biased region" description="Basic residues" evidence="1">
    <location>
        <begin position="9"/>
        <end position="20"/>
    </location>
</feature>
<dbReference type="InterPro" id="IPR000014">
    <property type="entry name" value="PAS"/>
</dbReference>
<dbReference type="PANTHER" id="PTHR44757">
    <property type="entry name" value="DIGUANYLATE CYCLASE DGCP"/>
    <property type="match status" value="1"/>
</dbReference>
<dbReference type="InterPro" id="IPR052155">
    <property type="entry name" value="Biofilm_reg_signaling"/>
</dbReference>
<dbReference type="Gene3D" id="3.30.70.270">
    <property type="match status" value="1"/>
</dbReference>
<dbReference type="Pfam" id="PF00990">
    <property type="entry name" value="GGDEF"/>
    <property type="match status" value="1"/>
</dbReference>
<dbReference type="SUPFAM" id="SSF55781">
    <property type="entry name" value="GAF domain-like"/>
    <property type="match status" value="1"/>
</dbReference>
<dbReference type="GO" id="GO:0071111">
    <property type="term" value="F:cyclic-guanylate-specific phosphodiesterase activity"/>
    <property type="evidence" value="ECO:0000318"/>
    <property type="project" value="GO_Central"/>
</dbReference>
<dbReference type="PROSITE" id="PS50887">
    <property type="entry name" value="GGDEF"/>
    <property type="match status" value="1"/>
</dbReference>
<dbReference type="InterPro" id="IPR003018">
    <property type="entry name" value="GAF"/>
</dbReference>
<protein>
    <submittedName>
        <fullName evidence="6">Bll6545 protein</fullName>
    </submittedName>
</protein>
<evidence type="ECO:0000256" key="1">
    <source>
        <dbReference type="SAM" id="MobiDB-lite"/>
    </source>
</evidence>
<dbReference type="HOGENOM" id="CLU_000445_70_20_5"/>
<dbReference type="FunFam" id="3.30.70.270:FF:000001">
    <property type="entry name" value="Diguanylate cyclase domain protein"/>
    <property type="match status" value="1"/>
</dbReference>
<dbReference type="GO" id="GO:0005886">
    <property type="term" value="C:plasma membrane"/>
    <property type="evidence" value="ECO:0000318"/>
    <property type="project" value="GO_Central"/>
</dbReference>
<dbReference type="InterPro" id="IPR029787">
    <property type="entry name" value="Nucleotide_cyclase"/>
</dbReference>
<dbReference type="CDD" id="cd01949">
    <property type="entry name" value="GGDEF"/>
    <property type="match status" value="1"/>
</dbReference>
<feature type="domain" description="PAS" evidence="2">
    <location>
        <begin position="152"/>
        <end position="224"/>
    </location>
</feature>
<dbReference type="InterPro" id="IPR035965">
    <property type="entry name" value="PAS-like_dom_sf"/>
</dbReference>
<evidence type="ECO:0000259" key="5">
    <source>
        <dbReference type="PROSITE" id="PS50887"/>
    </source>
</evidence>
<dbReference type="eggNOG" id="COG2203">
    <property type="taxonomic scope" value="Bacteria"/>
</dbReference>
<dbReference type="GO" id="GO:1900190">
    <property type="term" value="P:regulation of single-species biofilm formation"/>
    <property type="evidence" value="ECO:0000318"/>
    <property type="project" value="GO_Central"/>
</dbReference>
<dbReference type="PANTHER" id="PTHR44757:SF2">
    <property type="entry name" value="BIOFILM ARCHITECTURE MAINTENANCE PROTEIN MBAA"/>
    <property type="match status" value="1"/>
</dbReference>
<dbReference type="PhylomeDB" id="Q89G03"/>
<dbReference type="InterPro" id="IPR029016">
    <property type="entry name" value="GAF-like_dom_sf"/>
</dbReference>
<gene>
    <name evidence="6" type="ordered locus">bll6545</name>
</gene>
<dbReference type="Gene3D" id="3.20.20.450">
    <property type="entry name" value="EAL domain"/>
    <property type="match status" value="1"/>
</dbReference>
<dbReference type="InterPro" id="IPR000700">
    <property type="entry name" value="PAS-assoc_C"/>
</dbReference>
<dbReference type="Pfam" id="PF00563">
    <property type="entry name" value="EAL"/>
    <property type="match status" value="1"/>
</dbReference>
<dbReference type="KEGG" id="bja:bll6545"/>
<dbReference type="PROSITE" id="PS50883">
    <property type="entry name" value="EAL"/>
    <property type="match status" value="1"/>
</dbReference>
<organism evidence="6 7">
    <name type="scientific">Bradyrhizobium diazoefficiens (strain JCM 10833 / BCRC 13528 / IAM 13628 / NBRC 14792 / USDA 110)</name>
    <dbReference type="NCBI Taxonomy" id="224911"/>
    <lineage>
        <taxon>Bacteria</taxon>
        <taxon>Pseudomonadati</taxon>
        <taxon>Pseudomonadota</taxon>
        <taxon>Alphaproteobacteria</taxon>
        <taxon>Hyphomicrobiales</taxon>
        <taxon>Nitrobacteraceae</taxon>
        <taxon>Bradyrhizobium</taxon>
    </lineage>
</organism>
<dbReference type="CDD" id="cd00130">
    <property type="entry name" value="PAS"/>
    <property type="match status" value="2"/>
</dbReference>
<dbReference type="InterPro" id="IPR000160">
    <property type="entry name" value="GGDEF_dom"/>
</dbReference>
<accession>Q89G03</accession>
<dbReference type="PATRIC" id="fig|224911.5.peg.6698"/>
<dbReference type="SUPFAM" id="SSF55785">
    <property type="entry name" value="PYP-like sensor domain (PAS domain)"/>
    <property type="match status" value="2"/>
</dbReference>
<dbReference type="OrthoDB" id="9814202at2"/>
<reference evidence="7" key="1">
    <citation type="journal article" date="2002" name="DNA Res.">
        <title>Complete genomic sequence of nitrogen-fixing symbiotic bacterium Bradyrhizobium japonicum USDA110.</title>
        <authorList>
            <person name="Kaneko T."/>
            <person name="Nakamura Y."/>
            <person name="Sato S."/>
            <person name="Minamisawa K."/>
            <person name="Uchiumi T."/>
            <person name="Sasamoto S."/>
            <person name="Watanabe A."/>
            <person name="Idesawa K."/>
            <person name="Iriguchi M."/>
            <person name="Kawashima K."/>
            <person name="Kohara M."/>
            <person name="Matsumoto M."/>
            <person name="Shimpo S."/>
            <person name="Tsuruoka H."/>
            <person name="Wada T."/>
            <person name="Yamada M."/>
            <person name="Tabata S."/>
        </authorList>
    </citation>
    <scope>NUCLEOTIDE SEQUENCE [LARGE SCALE GENOMIC DNA]</scope>
    <source>
        <strain evidence="7">JCM 10833 / BCRC 13528 / IAM 13628 / NBRC 14792 / USDA 110</strain>
    </source>
</reference>
<proteinExistence type="predicted"/>
<dbReference type="SMART" id="SM00086">
    <property type="entry name" value="PAC"/>
    <property type="match status" value="2"/>
</dbReference>
<dbReference type="eggNOG" id="COG5001">
    <property type="taxonomic scope" value="Bacteria"/>
</dbReference>
<feature type="region of interest" description="Disordered" evidence="1">
    <location>
        <begin position="1"/>
        <end position="29"/>
    </location>
</feature>
<dbReference type="FunCoup" id="Q89G03">
    <property type="interactions" value="1"/>
</dbReference>
<dbReference type="PIRSF" id="PIRSF005925">
    <property type="entry name" value="Dos"/>
    <property type="match status" value="1"/>
</dbReference>
<sequence length="892" mass="97533">MSRLGGARRDRKKRLGHHRSASLDRFPPGPTMSASDCLVTETPQLLLAALERADDGVVIVDDAQRIIHFNTAAERIWKLSRTEVLGRDAAVLTLKCLQADAVTDFRDEISLMRRDGSRIKVAITLSSATIDGAVHRIVFARDVTAEAERRARIALLHAVSDQTNRVVIITDTEQNIVYVNSAFTSLFGYTSEEAEGRRAGELIAGRHTDRKTVAKLVKRLMHGDRRGEAEVLAYDKDGEEIWVCARIDALRDKKGRVKHIFALLEDITETKQLRSLQQLIMSALADEVPIAEIADRLCRRVEEIAPDVVCSLLHVDAAGLIHPLGGPSLPEDYCRALDGVAIGPNVGSCGTAAYYGEPVLAEDLDTDPRWQPYKAMPLGIGLRACWSTPVKAKDGRVIATFAFYYREPRAPSNWHRRIVDACVNLGAFAIERKEARAEIARLAYHDILTGLPNRAQLRHLISAAIDACPTGSHVALAFLDVDHFKDVNDTLGHAAGDELLIQLAQRLREQIGPEDILGRLGGDEFVVLLPHRDAEGAERVATGITEALAAPLRLGSRQMQMSASIGISLYPDHATDIDTLMQQADAAMYMAKQAGRSTHRLFSAEMNGLTEQRLALIAALRRAIAEGELTLSYQPQIRSCDGAIHGLEALARWHDAELGDVSPAKFIPLAEECGLIEQIGLWSVREACRQMASWRRAGLSIPCVSVNLSPINFRNVTLAARLADILAEYGLPPDALMLEITEGAFMQDSVAALETMNAIRELGVGLSVDDFGTGYSSLSRLAHLPIRELKIDRSFMRDIETDAGALAIATAVVRVGQGLGMTVVAEGVETEAQRKLLADLGCDVVQGFLYAPALPPVAFERWLIEHCAEQARAMLGRLDVAPADRDVVKRSA</sequence>
<dbReference type="CDD" id="cd01948">
    <property type="entry name" value="EAL"/>
    <property type="match status" value="1"/>
</dbReference>